<dbReference type="AlphaFoldDB" id="A0A061S8H8"/>
<feature type="non-terminal residue" evidence="2">
    <location>
        <position position="1"/>
    </location>
</feature>
<organism evidence="2">
    <name type="scientific">Tetraselmis sp. GSL018</name>
    <dbReference type="NCBI Taxonomy" id="582737"/>
    <lineage>
        <taxon>Eukaryota</taxon>
        <taxon>Viridiplantae</taxon>
        <taxon>Chlorophyta</taxon>
        <taxon>core chlorophytes</taxon>
        <taxon>Chlorodendrophyceae</taxon>
        <taxon>Chlorodendrales</taxon>
        <taxon>Chlorodendraceae</taxon>
        <taxon>Tetraselmis</taxon>
    </lineage>
</organism>
<evidence type="ECO:0000313" key="2">
    <source>
        <dbReference type="EMBL" id="JAC80543.1"/>
    </source>
</evidence>
<accession>A0A061S8H8</accession>
<feature type="region of interest" description="Disordered" evidence="1">
    <location>
        <begin position="1"/>
        <end position="20"/>
    </location>
</feature>
<name>A0A061S8H8_9CHLO</name>
<gene>
    <name evidence="2" type="ORF">TSPGSL018_10027</name>
</gene>
<proteinExistence type="predicted"/>
<dbReference type="EMBL" id="GBEZ01004696">
    <property type="protein sequence ID" value="JAC80543.1"/>
    <property type="molecule type" value="Transcribed_RNA"/>
</dbReference>
<reference evidence="2" key="1">
    <citation type="submission" date="2014-05" db="EMBL/GenBank/DDBJ databases">
        <title>The transcriptome of the halophilic microalga Tetraselmis sp. GSL018 isolated from the Great Salt Lake, Utah.</title>
        <authorList>
            <person name="Jinkerson R.E."/>
            <person name="D'Adamo S."/>
            <person name="Posewitz M.C."/>
        </authorList>
    </citation>
    <scope>NUCLEOTIDE SEQUENCE</scope>
    <source>
        <strain evidence="2">GSL018</strain>
    </source>
</reference>
<sequence>ADDDAKKPSHAAQGVRAAPRSAALACSSHPTNAGSLVGGSTIPPLFSFERCALITMLQASVLGNARASAKQGPGEVSCAAG</sequence>
<feature type="non-terminal residue" evidence="2">
    <location>
        <position position="81"/>
    </location>
</feature>
<protein>
    <submittedName>
        <fullName evidence="2">Uncharacterized protein</fullName>
    </submittedName>
</protein>
<evidence type="ECO:0000256" key="1">
    <source>
        <dbReference type="SAM" id="MobiDB-lite"/>
    </source>
</evidence>